<dbReference type="Pfam" id="PF09900">
    <property type="entry name" value="DUF2127"/>
    <property type="match status" value="1"/>
</dbReference>
<accession>A0ABM8RJ73</accession>
<protein>
    <recommendedName>
        <fullName evidence="4">DUF2127 domain-containing protein</fullName>
    </recommendedName>
</protein>
<sequence>MTVKAPVRQQTSLAPIALFKVLKGLLVLLAGSGFLRWIDPEIETVLAPVLDALHLSIHTRFLQALALTVDSLPGHSLFLMSLVSLSYATLLFVEGFGLWSETSWAAYLTVISTCILLPDEFQEVVRDWSMSGLAVLAVNIVIVGYLVRRLAEETLR</sequence>
<comment type="caution">
    <text evidence="2">The sequence shown here is derived from an EMBL/GenBank/DDBJ whole genome shotgun (WGS) entry which is preliminary data.</text>
</comment>
<dbReference type="InterPro" id="IPR021125">
    <property type="entry name" value="DUF2127"/>
</dbReference>
<feature type="transmembrane region" description="Helical" evidence="1">
    <location>
        <begin position="104"/>
        <end position="122"/>
    </location>
</feature>
<evidence type="ECO:0000313" key="3">
    <source>
        <dbReference type="Proteomes" id="UP000675880"/>
    </source>
</evidence>
<keyword evidence="1" id="KW-1133">Transmembrane helix</keyword>
<dbReference type="RefSeq" id="WP_213042574.1">
    <property type="nucleotide sequence ID" value="NZ_CAJNBJ010000016.1"/>
</dbReference>
<keyword evidence="1" id="KW-0812">Transmembrane</keyword>
<keyword evidence="1" id="KW-0472">Membrane</keyword>
<feature type="transmembrane region" description="Helical" evidence="1">
    <location>
        <begin position="21"/>
        <end position="38"/>
    </location>
</feature>
<organism evidence="2 3">
    <name type="scientific">Nitrospira defluvii</name>
    <dbReference type="NCBI Taxonomy" id="330214"/>
    <lineage>
        <taxon>Bacteria</taxon>
        <taxon>Pseudomonadati</taxon>
        <taxon>Nitrospirota</taxon>
        <taxon>Nitrospiria</taxon>
        <taxon>Nitrospirales</taxon>
        <taxon>Nitrospiraceae</taxon>
        <taxon>Nitrospira</taxon>
    </lineage>
</organism>
<dbReference type="Proteomes" id="UP000675880">
    <property type="component" value="Unassembled WGS sequence"/>
</dbReference>
<dbReference type="EMBL" id="CAJNBJ010000016">
    <property type="protein sequence ID" value="CAE6756023.1"/>
    <property type="molecule type" value="Genomic_DNA"/>
</dbReference>
<evidence type="ECO:0000313" key="2">
    <source>
        <dbReference type="EMBL" id="CAE6756023.1"/>
    </source>
</evidence>
<evidence type="ECO:0008006" key="4">
    <source>
        <dbReference type="Google" id="ProtNLM"/>
    </source>
</evidence>
<feature type="transmembrane region" description="Helical" evidence="1">
    <location>
        <begin position="128"/>
        <end position="147"/>
    </location>
</feature>
<gene>
    <name evidence="2" type="ORF">NSPZN2_30408</name>
</gene>
<evidence type="ECO:0000256" key="1">
    <source>
        <dbReference type="SAM" id="Phobius"/>
    </source>
</evidence>
<name>A0ABM8RJ73_9BACT</name>
<keyword evidence="3" id="KW-1185">Reference proteome</keyword>
<feature type="transmembrane region" description="Helical" evidence="1">
    <location>
        <begin position="77"/>
        <end position="97"/>
    </location>
</feature>
<proteinExistence type="predicted"/>
<reference evidence="2 3" key="1">
    <citation type="submission" date="2021-02" db="EMBL/GenBank/DDBJ databases">
        <authorList>
            <person name="Han P."/>
        </authorList>
    </citation>
    <scope>NUCLEOTIDE SEQUENCE [LARGE SCALE GENOMIC DNA]</scope>
    <source>
        <strain evidence="2">Candidatus Nitrospira sp. ZN2</strain>
    </source>
</reference>